<accession>A0A5D2RV66</accession>
<protein>
    <submittedName>
        <fullName evidence="1">Uncharacterized protein</fullName>
    </submittedName>
</protein>
<dbReference type="EMBL" id="CM017610">
    <property type="protein sequence ID" value="TYI43696.1"/>
    <property type="molecule type" value="Genomic_DNA"/>
</dbReference>
<evidence type="ECO:0000313" key="2">
    <source>
        <dbReference type="Proteomes" id="UP000322667"/>
    </source>
</evidence>
<proteinExistence type="predicted"/>
<dbReference type="AlphaFoldDB" id="A0A5D2RV66"/>
<reference evidence="1 2" key="1">
    <citation type="submission" date="2019-07" db="EMBL/GenBank/DDBJ databases">
        <title>WGS assembly of Gossypium tomentosum.</title>
        <authorList>
            <person name="Chen Z.J."/>
            <person name="Sreedasyam A."/>
            <person name="Ando A."/>
            <person name="Song Q."/>
            <person name="De L."/>
            <person name="Hulse-Kemp A."/>
            <person name="Ding M."/>
            <person name="Ye W."/>
            <person name="Kirkbride R."/>
            <person name="Jenkins J."/>
            <person name="Plott C."/>
            <person name="Lovell J."/>
            <person name="Lin Y.-M."/>
            <person name="Vaughn R."/>
            <person name="Liu B."/>
            <person name="Li W."/>
            <person name="Simpson S."/>
            <person name="Scheffler B."/>
            <person name="Saski C."/>
            <person name="Grover C."/>
            <person name="Hu G."/>
            <person name="Conover J."/>
            <person name="Carlson J."/>
            <person name="Shu S."/>
            <person name="Boston L."/>
            <person name="Williams M."/>
            <person name="Peterson D."/>
            <person name="Mcgee K."/>
            <person name="Jones D."/>
            <person name="Wendel J."/>
            <person name="Stelly D."/>
            <person name="Grimwood J."/>
            <person name="Schmutz J."/>
        </authorList>
    </citation>
    <scope>NUCLEOTIDE SEQUENCE [LARGE SCALE GENOMIC DNA]</scope>
    <source>
        <strain evidence="1">7179.01</strain>
    </source>
</reference>
<gene>
    <name evidence="1" type="ORF">ES332_A01G186700v1</name>
</gene>
<name>A0A5D2RV66_GOSTO</name>
<keyword evidence="2" id="KW-1185">Reference proteome</keyword>
<dbReference type="Proteomes" id="UP000322667">
    <property type="component" value="Chromosome A01"/>
</dbReference>
<evidence type="ECO:0000313" key="1">
    <source>
        <dbReference type="EMBL" id="TYI43695.1"/>
    </source>
</evidence>
<dbReference type="EMBL" id="CM017610">
    <property type="protein sequence ID" value="TYI43695.1"/>
    <property type="molecule type" value="Genomic_DNA"/>
</dbReference>
<organism evidence="1 2">
    <name type="scientific">Gossypium tomentosum</name>
    <name type="common">Hawaiian cotton</name>
    <name type="synonym">Gossypium sandvicense</name>
    <dbReference type="NCBI Taxonomy" id="34277"/>
    <lineage>
        <taxon>Eukaryota</taxon>
        <taxon>Viridiplantae</taxon>
        <taxon>Streptophyta</taxon>
        <taxon>Embryophyta</taxon>
        <taxon>Tracheophyta</taxon>
        <taxon>Spermatophyta</taxon>
        <taxon>Magnoliopsida</taxon>
        <taxon>eudicotyledons</taxon>
        <taxon>Gunneridae</taxon>
        <taxon>Pentapetalae</taxon>
        <taxon>rosids</taxon>
        <taxon>malvids</taxon>
        <taxon>Malvales</taxon>
        <taxon>Malvaceae</taxon>
        <taxon>Malvoideae</taxon>
        <taxon>Gossypium</taxon>
    </lineage>
</organism>
<sequence length="126" mass="14288">MYSSAVFAVDTCEKTHDCNVAQQTTYLQERISDYFRGDNNLDVLDKMGQNSPFLRADIKVFLQSNSNVKFTPRAIARIMHGIGSPAYPSSIWSRTHFWGRYIQIDFKAVMNAAKAELMNFVGKDAP</sequence>